<keyword evidence="4" id="KW-0804">Transcription</keyword>
<evidence type="ECO:0000313" key="7">
    <source>
        <dbReference type="Proteomes" id="UP001461341"/>
    </source>
</evidence>
<name>A0ABZ2YDI5_9BACT</name>
<dbReference type="RefSeq" id="WP_369019046.1">
    <property type="nucleotide sequence ID" value="NZ_CP121689.1"/>
</dbReference>
<organism evidence="6 7">
    <name type="scientific">Thermatribacter velox</name>
    <dbReference type="NCBI Taxonomy" id="3039681"/>
    <lineage>
        <taxon>Bacteria</taxon>
        <taxon>Pseudomonadati</taxon>
        <taxon>Atribacterota</taxon>
        <taxon>Atribacteria</taxon>
        <taxon>Atribacterales</taxon>
        <taxon>Thermatribacteraceae</taxon>
        <taxon>Thermatribacter</taxon>
    </lineage>
</organism>
<reference evidence="6 7" key="1">
    <citation type="submission" date="2023-03" db="EMBL/GenBank/DDBJ databases">
        <title>Novel Species.</title>
        <authorList>
            <person name="Ma S."/>
        </authorList>
    </citation>
    <scope>NUCLEOTIDE SEQUENCE [LARGE SCALE GENOMIC DNA]</scope>
    <source>
        <strain evidence="6 7">B11</strain>
    </source>
</reference>
<dbReference type="InterPro" id="IPR037171">
    <property type="entry name" value="NagB/RpiA_transferase-like"/>
</dbReference>
<evidence type="ECO:0000256" key="4">
    <source>
        <dbReference type="ARBA" id="ARBA00023163"/>
    </source>
</evidence>
<dbReference type="Proteomes" id="UP001461341">
    <property type="component" value="Chromosome"/>
</dbReference>
<dbReference type="Gene3D" id="3.40.50.1360">
    <property type="match status" value="1"/>
</dbReference>
<dbReference type="SUPFAM" id="SSF100950">
    <property type="entry name" value="NagB/RpiA/CoA transferase-like"/>
    <property type="match status" value="1"/>
</dbReference>
<dbReference type="InterPro" id="IPR051054">
    <property type="entry name" value="SorC_transcr_regulators"/>
</dbReference>
<dbReference type="PANTHER" id="PTHR34294:SF1">
    <property type="entry name" value="TRANSCRIPTIONAL REGULATOR LSRR"/>
    <property type="match status" value="1"/>
</dbReference>
<keyword evidence="2" id="KW-0805">Transcription regulation</keyword>
<accession>A0ABZ2YDI5</accession>
<dbReference type="Gene3D" id="1.10.10.10">
    <property type="entry name" value="Winged helix-like DNA-binding domain superfamily/Winged helix DNA-binding domain"/>
    <property type="match status" value="1"/>
</dbReference>
<dbReference type="SUPFAM" id="SSF88659">
    <property type="entry name" value="Sigma3 and sigma4 domains of RNA polymerase sigma factors"/>
    <property type="match status" value="1"/>
</dbReference>
<evidence type="ECO:0000313" key="6">
    <source>
        <dbReference type="EMBL" id="WZL76882.1"/>
    </source>
</evidence>
<comment type="similarity">
    <text evidence="1">Belongs to the SorC transcriptional regulatory family.</text>
</comment>
<evidence type="ECO:0000256" key="2">
    <source>
        <dbReference type="ARBA" id="ARBA00023015"/>
    </source>
</evidence>
<keyword evidence="3" id="KW-0238">DNA-binding</keyword>
<proteinExistence type="inferred from homology"/>
<protein>
    <submittedName>
        <fullName evidence="6">Sugar-binding transcriptional regulator</fullName>
    </submittedName>
</protein>
<dbReference type="EMBL" id="CP121689">
    <property type="protein sequence ID" value="WZL76882.1"/>
    <property type="molecule type" value="Genomic_DNA"/>
</dbReference>
<sequence length="319" mass="35268">MKRKARFDELETMVKAAELYYISGLNQGEIAKILGVSRQKAFRLIKKARELGLVEIKIRRPAEADQALAQKIKEKYSLEDVVVARVYSEVPENVVKAIAQAGADYIKGKLVPYISVGVAYGRTLYEVIRYLPRLELPGVKVVQMMGAYGGVKWKTLAIELLKSLADKLGGEAIYLFAPAFAGNSAIREAFLKEVGVRETLRMAEEVDVALVGIGGIRSETSLLIETGDLEEEEIRELTEKGAVGGICGNFFDIRGCLLDVSFNARRISVRLERLKEGNRKVIAIAGGKEKKEAILGALRGQWITTLVTDEATGRWLLEH</sequence>
<evidence type="ECO:0000256" key="1">
    <source>
        <dbReference type="ARBA" id="ARBA00010466"/>
    </source>
</evidence>
<feature type="domain" description="Sugar-binding" evidence="5">
    <location>
        <begin position="63"/>
        <end position="317"/>
    </location>
</feature>
<keyword evidence="7" id="KW-1185">Reference proteome</keyword>
<dbReference type="PANTHER" id="PTHR34294">
    <property type="entry name" value="TRANSCRIPTIONAL REGULATOR-RELATED"/>
    <property type="match status" value="1"/>
</dbReference>
<dbReference type="Pfam" id="PF04198">
    <property type="entry name" value="Sugar-bind"/>
    <property type="match status" value="1"/>
</dbReference>
<dbReference type="InterPro" id="IPR007324">
    <property type="entry name" value="Sugar-bd_dom_put"/>
</dbReference>
<evidence type="ECO:0000256" key="3">
    <source>
        <dbReference type="ARBA" id="ARBA00023125"/>
    </source>
</evidence>
<dbReference type="InterPro" id="IPR013324">
    <property type="entry name" value="RNA_pol_sigma_r3/r4-like"/>
</dbReference>
<gene>
    <name evidence="6" type="ORF">QBE54_03910</name>
</gene>
<evidence type="ECO:0000259" key="5">
    <source>
        <dbReference type="Pfam" id="PF04198"/>
    </source>
</evidence>
<dbReference type="InterPro" id="IPR036388">
    <property type="entry name" value="WH-like_DNA-bd_sf"/>
</dbReference>